<gene>
    <name evidence="3" type="ORF">S01H4_00368</name>
    <name evidence="2" type="ORF">S01H4_11750</name>
</gene>
<dbReference type="SUPFAM" id="SSF54913">
    <property type="entry name" value="GlnB-like"/>
    <property type="match status" value="1"/>
</dbReference>
<name>X0YMJ0_9ZZZZ</name>
<organism evidence="2">
    <name type="scientific">marine sediment metagenome</name>
    <dbReference type="NCBI Taxonomy" id="412755"/>
    <lineage>
        <taxon>unclassified sequences</taxon>
        <taxon>metagenomes</taxon>
        <taxon>ecological metagenomes</taxon>
    </lineage>
</organism>
<protein>
    <recommendedName>
        <fullName evidence="1">DUF2007 domain-containing protein</fullName>
    </recommendedName>
</protein>
<evidence type="ECO:0000313" key="3">
    <source>
        <dbReference type="EMBL" id="GAG62540.1"/>
    </source>
</evidence>
<feature type="domain" description="DUF2007" evidence="1">
    <location>
        <begin position="5"/>
        <end position="68"/>
    </location>
</feature>
<dbReference type="EMBL" id="BART01004830">
    <property type="protein sequence ID" value="GAG57494.1"/>
    <property type="molecule type" value="Genomic_DNA"/>
</dbReference>
<dbReference type="AlphaFoldDB" id="X0YMJ0"/>
<reference evidence="2" key="1">
    <citation type="journal article" date="2014" name="Front. Microbiol.">
        <title>High frequency of phylogenetically diverse reductive dehalogenase-homologous genes in deep subseafloor sedimentary metagenomes.</title>
        <authorList>
            <person name="Kawai M."/>
            <person name="Futagami T."/>
            <person name="Toyoda A."/>
            <person name="Takaki Y."/>
            <person name="Nishi S."/>
            <person name="Hori S."/>
            <person name="Arai W."/>
            <person name="Tsubouchi T."/>
            <person name="Morono Y."/>
            <person name="Uchiyama I."/>
            <person name="Ito T."/>
            <person name="Fujiyama A."/>
            <person name="Inagaki F."/>
            <person name="Takami H."/>
        </authorList>
    </citation>
    <scope>NUCLEOTIDE SEQUENCE</scope>
    <source>
        <strain evidence="2">Expedition CK06-06</strain>
    </source>
</reference>
<proteinExistence type="predicted"/>
<evidence type="ECO:0000313" key="2">
    <source>
        <dbReference type="EMBL" id="GAG57494.1"/>
    </source>
</evidence>
<sequence>MPENWKIVHITNGLAKANVIKGRLKAEGIDVRLQYEAIAKIMGLTADGLGEVKILVKEKDFDTAKKIIN</sequence>
<comment type="caution">
    <text evidence="2">The sequence shown here is derived from an EMBL/GenBank/DDBJ whole genome shotgun (WGS) entry which is preliminary data.</text>
</comment>
<dbReference type="EMBL" id="BART01000047">
    <property type="protein sequence ID" value="GAG62540.1"/>
    <property type="molecule type" value="Genomic_DNA"/>
</dbReference>
<evidence type="ECO:0000259" key="1">
    <source>
        <dbReference type="Pfam" id="PF09413"/>
    </source>
</evidence>
<dbReference type="InterPro" id="IPR018551">
    <property type="entry name" value="DUF2007"/>
</dbReference>
<dbReference type="InterPro" id="IPR011322">
    <property type="entry name" value="N-reg_PII-like_a/b"/>
</dbReference>
<accession>X0YMJ0</accession>
<dbReference type="Pfam" id="PF09413">
    <property type="entry name" value="DUF2007"/>
    <property type="match status" value="1"/>
</dbReference>